<gene>
    <name evidence="6" type="ORF">ZEAMMB73_Zm00001d012672</name>
</gene>
<dbReference type="PANTHER" id="PTHR43654:SF1">
    <property type="entry name" value="ISOPENTENYL PHOSPHATE KINASE"/>
    <property type="match status" value="1"/>
</dbReference>
<evidence type="ECO:0000256" key="3">
    <source>
        <dbReference type="ARBA" id="ARBA00022777"/>
    </source>
</evidence>
<evidence type="ECO:0000256" key="1">
    <source>
        <dbReference type="ARBA" id="ARBA00022679"/>
    </source>
</evidence>
<sequence length="261" mass="28694">MSESDGDGAMEKVLGMDWSRKPGDPVDPAVDAEWIAGIARLGLDTNFVVVHGAGSFGHFQASRSGVHKGGLHSTLVKAGFVATRISVTSLNQEIVRALAREGIPSVGMSPFACGWSTQQRKLASANASQIFQSLHAGFVPVSCCSKGFEPLFLQNFIFIKNRAWCSGSLSTCCLEILEKLSKGKDVEKFSSPYPFFCGSFWHWVRTPEVVGMSGIVTHPIFDSIWCYWNMYHIVIFLCMHYFGTRDSAFLYCTLNAKTSPI</sequence>
<organism evidence="6">
    <name type="scientific">Zea mays</name>
    <name type="common">Maize</name>
    <dbReference type="NCBI Taxonomy" id="4577"/>
    <lineage>
        <taxon>Eukaryota</taxon>
        <taxon>Viridiplantae</taxon>
        <taxon>Streptophyta</taxon>
        <taxon>Embryophyta</taxon>
        <taxon>Tracheophyta</taxon>
        <taxon>Spermatophyta</taxon>
        <taxon>Magnoliopsida</taxon>
        <taxon>Liliopsida</taxon>
        <taxon>Poales</taxon>
        <taxon>Poaceae</taxon>
        <taxon>PACMAD clade</taxon>
        <taxon>Panicoideae</taxon>
        <taxon>Andropogonodae</taxon>
        <taxon>Andropogoneae</taxon>
        <taxon>Tripsacinae</taxon>
        <taxon>Zea</taxon>
    </lineage>
</organism>
<keyword evidence="4" id="KW-0067">ATP-binding</keyword>
<reference evidence="6" key="1">
    <citation type="submission" date="2015-12" db="EMBL/GenBank/DDBJ databases">
        <title>Update maize B73 reference genome by single molecule sequencing technologies.</title>
        <authorList>
            <consortium name="Maize Genome Sequencing Project"/>
            <person name="Ware D."/>
        </authorList>
    </citation>
    <scope>NUCLEOTIDE SEQUENCE</scope>
    <source>
        <tissue evidence="6">Seedling</tissue>
    </source>
</reference>
<feature type="domain" description="Aspartate/glutamate/uridylate kinase" evidence="5">
    <location>
        <begin position="38"/>
        <end position="142"/>
    </location>
</feature>
<dbReference type="Gene3D" id="3.40.1160.10">
    <property type="entry name" value="Acetylglutamate kinase-like"/>
    <property type="match status" value="1"/>
</dbReference>
<name>A0A1D6GAW1_MAIZE</name>
<dbReference type="InterPro" id="IPR001048">
    <property type="entry name" value="Asp/Glu/Uridylate_kinase"/>
</dbReference>
<dbReference type="Pfam" id="PF00696">
    <property type="entry name" value="AA_kinase"/>
    <property type="match status" value="1"/>
</dbReference>
<keyword evidence="3" id="KW-0418">Kinase</keyword>
<evidence type="ECO:0000259" key="5">
    <source>
        <dbReference type="Pfam" id="PF00696"/>
    </source>
</evidence>
<protein>
    <submittedName>
        <fullName evidence="6">Pentatricopeptide (PPR) repeat protein-like</fullName>
    </submittedName>
</protein>
<dbReference type="SUPFAM" id="SSF53633">
    <property type="entry name" value="Carbamate kinase-like"/>
    <property type="match status" value="1"/>
</dbReference>
<dbReference type="GO" id="GO:0016301">
    <property type="term" value="F:kinase activity"/>
    <property type="evidence" value="ECO:0007669"/>
    <property type="project" value="UniProtKB-KW"/>
</dbReference>
<dbReference type="InterPro" id="IPR036393">
    <property type="entry name" value="AceGlu_kinase-like_sf"/>
</dbReference>
<evidence type="ECO:0000256" key="2">
    <source>
        <dbReference type="ARBA" id="ARBA00022741"/>
    </source>
</evidence>
<dbReference type="AlphaFoldDB" id="A0A1D6GAW1"/>
<evidence type="ECO:0000313" key="6">
    <source>
        <dbReference type="EMBL" id="AQL00225.1"/>
    </source>
</evidence>
<dbReference type="GO" id="GO:0005524">
    <property type="term" value="F:ATP binding"/>
    <property type="evidence" value="ECO:0007669"/>
    <property type="project" value="UniProtKB-KW"/>
</dbReference>
<dbReference type="ExpressionAtlas" id="A0A1D6GAW1">
    <property type="expression patterns" value="baseline and differential"/>
</dbReference>
<keyword evidence="2" id="KW-0547">Nucleotide-binding</keyword>
<dbReference type="PANTHER" id="PTHR43654">
    <property type="entry name" value="GLUTAMATE 5-KINASE"/>
    <property type="match status" value="1"/>
</dbReference>
<evidence type="ECO:0000256" key="4">
    <source>
        <dbReference type="ARBA" id="ARBA00022840"/>
    </source>
</evidence>
<accession>A0A1D6GAW1</accession>
<keyword evidence="1" id="KW-0808">Transferase</keyword>
<dbReference type="EMBL" id="CM000784">
    <property type="protein sequence ID" value="AQL00225.1"/>
    <property type="molecule type" value="Genomic_DNA"/>
</dbReference>
<proteinExistence type="predicted"/>